<comment type="catalytic activity">
    <reaction evidence="13 15">
        <text>4 Fe(II)-[cytochrome c] + O2 + 8 H(+)(in) = 4 Fe(III)-[cytochrome c] + 2 H2O + 4 H(+)(out)</text>
        <dbReference type="Rhea" id="RHEA:11436"/>
        <dbReference type="Rhea" id="RHEA-COMP:10350"/>
        <dbReference type="Rhea" id="RHEA-COMP:14399"/>
        <dbReference type="ChEBI" id="CHEBI:15377"/>
        <dbReference type="ChEBI" id="CHEBI:15378"/>
        <dbReference type="ChEBI" id="CHEBI:15379"/>
        <dbReference type="ChEBI" id="CHEBI:29033"/>
        <dbReference type="ChEBI" id="CHEBI:29034"/>
        <dbReference type="EC" id="7.1.1.9"/>
    </reaction>
</comment>
<dbReference type="SUPFAM" id="SSF49503">
    <property type="entry name" value="Cupredoxins"/>
    <property type="match status" value="1"/>
</dbReference>
<evidence type="ECO:0000256" key="15">
    <source>
        <dbReference type="RuleBase" id="RU004024"/>
    </source>
</evidence>
<sequence length="328" mass="35704">MQKVPVSLWTLLVGMIISPISIWIGQNHHLLPIQASAQAPLVDNFFNVMFTIAVALFLIVEGTIVIFLFVYRRRGGDASDGIPIEGNLALEIFWTAIPTVIVIGLGIYSVNIYNQMGGLEPGTHPHHMAHVSGTAIAATMDNESKSSSNSLHTPPANIGIGASPETQNKPADLVVNVQGMQFAWLFNYPETDINAGELHIPVGADVQLNLSATDVIHSFWVPQFRLKQDAIPGVPTELRFVATKPGTYPIVCTELCGGYHGSMRSQVIVHSQEDFNHWLTENQVAQQNSPQILAVNPGHVSPTEFLAPYVQNMGINSAIIPSFKTITK</sequence>
<dbReference type="PRINTS" id="PR01166">
    <property type="entry name" value="CYCOXIDASEII"/>
</dbReference>
<keyword evidence="9 17" id="KW-1133">Transmembrane helix</keyword>
<organism evidence="20 21">
    <name type="scientific">Cylindrospermopsis curvispora GIHE-G1</name>
    <dbReference type="NCBI Taxonomy" id="2666332"/>
    <lineage>
        <taxon>Bacteria</taxon>
        <taxon>Bacillati</taxon>
        <taxon>Cyanobacteriota</taxon>
        <taxon>Cyanophyceae</taxon>
        <taxon>Nostocales</taxon>
        <taxon>Aphanizomenonaceae</taxon>
        <taxon>Cylindrospermopsis</taxon>
    </lineage>
</organism>
<dbReference type="PROSITE" id="PS00078">
    <property type="entry name" value="COX2"/>
    <property type="match status" value="1"/>
</dbReference>
<evidence type="ECO:0000256" key="8">
    <source>
        <dbReference type="ARBA" id="ARBA00022982"/>
    </source>
</evidence>
<dbReference type="Pfam" id="PF02790">
    <property type="entry name" value="COX2_TM"/>
    <property type="match status" value="1"/>
</dbReference>
<dbReference type="GO" id="GO:0005886">
    <property type="term" value="C:plasma membrane"/>
    <property type="evidence" value="ECO:0007669"/>
    <property type="project" value="UniProtKB-SubCell"/>
</dbReference>
<dbReference type="PROSITE" id="PS50857">
    <property type="entry name" value="COX2_CUA"/>
    <property type="match status" value="1"/>
</dbReference>
<comment type="cofactor">
    <cofactor evidence="15">
        <name>Cu cation</name>
        <dbReference type="ChEBI" id="CHEBI:23378"/>
    </cofactor>
    <text evidence="15">Binds a copper A center.</text>
</comment>
<feature type="transmembrane region" description="Helical" evidence="17">
    <location>
        <begin position="7"/>
        <end position="25"/>
    </location>
</feature>
<evidence type="ECO:0000256" key="11">
    <source>
        <dbReference type="ARBA" id="ARBA00023136"/>
    </source>
</evidence>
<keyword evidence="4 14" id="KW-0679">Respiratory chain</keyword>
<dbReference type="GO" id="GO:0005507">
    <property type="term" value="F:copper ion binding"/>
    <property type="evidence" value="ECO:0007669"/>
    <property type="project" value="InterPro"/>
</dbReference>
<dbReference type="PROSITE" id="PS50999">
    <property type="entry name" value="COX2_TM"/>
    <property type="match status" value="1"/>
</dbReference>
<evidence type="ECO:0000256" key="16">
    <source>
        <dbReference type="SAM" id="MobiDB-lite"/>
    </source>
</evidence>
<dbReference type="RefSeq" id="WP_187705604.1">
    <property type="nucleotide sequence ID" value="NZ_CP060822.1"/>
</dbReference>
<dbReference type="InterPro" id="IPR036257">
    <property type="entry name" value="Cyt_c_oxidase_su2_TM_sf"/>
</dbReference>
<dbReference type="Gene3D" id="1.10.287.90">
    <property type="match status" value="1"/>
</dbReference>
<keyword evidence="8 14" id="KW-0249">Electron transport</keyword>
<dbReference type="KEGG" id="ccur:IAR63_13380"/>
<evidence type="ECO:0000259" key="19">
    <source>
        <dbReference type="PROSITE" id="PS50999"/>
    </source>
</evidence>
<keyword evidence="6 15" id="KW-0479">Metal-binding</keyword>
<keyword evidence="3 14" id="KW-0813">Transport</keyword>
<evidence type="ECO:0000313" key="21">
    <source>
        <dbReference type="Proteomes" id="UP000516013"/>
    </source>
</evidence>
<keyword evidence="11 17" id="KW-0472">Membrane</keyword>
<evidence type="ECO:0000256" key="9">
    <source>
        <dbReference type="ARBA" id="ARBA00022989"/>
    </source>
</evidence>
<evidence type="ECO:0000313" key="20">
    <source>
        <dbReference type="EMBL" id="QNP28856.1"/>
    </source>
</evidence>
<dbReference type="GO" id="GO:0042773">
    <property type="term" value="P:ATP synthesis coupled electron transport"/>
    <property type="evidence" value="ECO:0007669"/>
    <property type="project" value="TreeGrafter"/>
</dbReference>
<evidence type="ECO:0000256" key="1">
    <source>
        <dbReference type="ARBA" id="ARBA00004141"/>
    </source>
</evidence>
<feature type="transmembrane region" description="Helical" evidence="17">
    <location>
        <begin position="92"/>
        <end position="110"/>
    </location>
</feature>
<dbReference type="Pfam" id="PF00116">
    <property type="entry name" value="COX2"/>
    <property type="match status" value="1"/>
</dbReference>
<evidence type="ECO:0000256" key="5">
    <source>
        <dbReference type="ARBA" id="ARBA00022692"/>
    </source>
</evidence>
<name>A0A7H0EYJ0_9CYAN</name>
<proteinExistence type="inferred from homology"/>
<comment type="function">
    <text evidence="12 15">Subunits I and II form the functional core of the enzyme complex. Electrons originating in cytochrome c are transferred via heme a and Cu(A) to the binuclear center formed by heme a3 and Cu(B).</text>
</comment>
<dbReference type="CDD" id="cd13919">
    <property type="entry name" value="CuRO_HCO_II_like_5"/>
    <property type="match status" value="1"/>
</dbReference>
<evidence type="ECO:0000256" key="7">
    <source>
        <dbReference type="ARBA" id="ARBA00022967"/>
    </source>
</evidence>
<feature type="domain" description="Cytochrome oxidase subunit II copper A binding" evidence="18">
    <location>
        <begin position="170"/>
        <end position="281"/>
    </location>
</feature>
<evidence type="ECO:0000256" key="12">
    <source>
        <dbReference type="ARBA" id="ARBA00024688"/>
    </source>
</evidence>
<keyword evidence="10 15" id="KW-0186">Copper</keyword>
<evidence type="ECO:0000256" key="10">
    <source>
        <dbReference type="ARBA" id="ARBA00023008"/>
    </source>
</evidence>
<comment type="similarity">
    <text evidence="2 14">Belongs to the cytochrome c oxidase subunit 2 family.</text>
</comment>
<dbReference type="InterPro" id="IPR045187">
    <property type="entry name" value="CcO_II"/>
</dbReference>
<dbReference type="InterPro" id="IPR001505">
    <property type="entry name" value="Copper_CuA"/>
</dbReference>
<dbReference type="PANTHER" id="PTHR22888:SF9">
    <property type="entry name" value="CYTOCHROME C OXIDASE SUBUNIT 2"/>
    <property type="match status" value="1"/>
</dbReference>
<evidence type="ECO:0000256" key="17">
    <source>
        <dbReference type="SAM" id="Phobius"/>
    </source>
</evidence>
<protein>
    <recommendedName>
        <fullName evidence="15">Cytochrome c oxidase subunit 2</fullName>
        <ecNumber evidence="15">7.1.1.9</ecNumber>
    </recommendedName>
</protein>
<keyword evidence="5 14" id="KW-0812">Transmembrane</keyword>
<dbReference type="PANTHER" id="PTHR22888">
    <property type="entry name" value="CYTOCHROME C OXIDASE, SUBUNIT II"/>
    <property type="match status" value="1"/>
</dbReference>
<dbReference type="Gene3D" id="2.60.40.420">
    <property type="entry name" value="Cupredoxins - blue copper proteins"/>
    <property type="match status" value="1"/>
</dbReference>
<evidence type="ECO:0000256" key="6">
    <source>
        <dbReference type="ARBA" id="ARBA00022723"/>
    </source>
</evidence>
<keyword evidence="21" id="KW-1185">Reference proteome</keyword>
<evidence type="ECO:0000256" key="4">
    <source>
        <dbReference type="ARBA" id="ARBA00022660"/>
    </source>
</evidence>
<dbReference type="SUPFAM" id="SSF81464">
    <property type="entry name" value="Cytochrome c oxidase subunit II-like, transmembrane region"/>
    <property type="match status" value="1"/>
</dbReference>
<dbReference type="EMBL" id="CP060822">
    <property type="protein sequence ID" value="QNP28856.1"/>
    <property type="molecule type" value="Genomic_DNA"/>
</dbReference>
<dbReference type="InterPro" id="IPR011759">
    <property type="entry name" value="Cyt_c_oxidase_su2_TM_dom"/>
</dbReference>
<evidence type="ECO:0000256" key="14">
    <source>
        <dbReference type="RuleBase" id="RU000456"/>
    </source>
</evidence>
<gene>
    <name evidence="20" type="ORF">IAR63_13380</name>
</gene>
<feature type="domain" description="Cytochrome oxidase subunit II transmembrane region profile" evidence="19">
    <location>
        <begin position="22"/>
        <end position="120"/>
    </location>
</feature>
<dbReference type="EC" id="7.1.1.9" evidence="15"/>
<keyword evidence="7" id="KW-1278">Translocase</keyword>
<dbReference type="InterPro" id="IPR008972">
    <property type="entry name" value="Cupredoxin"/>
</dbReference>
<accession>A0A7H0EYJ0</accession>
<evidence type="ECO:0000256" key="2">
    <source>
        <dbReference type="ARBA" id="ARBA00007866"/>
    </source>
</evidence>
<comment type="subcellular location">
    <subcellularLocation>
        <location evidence="14">Cell membrane</location>
        <topology evidence="14">Multi-pass membrane protein</topology>
    </subcellularLocation>
    <subcellularLocation>
        <location evidence="1">Membrane</location>
        <topology evidence="1">Multi-pass membrane protein</topology>
    </subcellularLocation>
</comment>
<dbReference type="InterPro" id="IPR002429">
    <property type="entry name" value="CcO_II-like_C"/>
</dbReference>
<feature type="region of interest" description="Disordered" evidence="16">
    <location>
        <begin position="142"/>
        <end position="165"/>
    </location>
</feature>
<evidence type="ECO:0000259" key="18">
    <source>
        <dbReference type="PROSITE" id="PS50857"/>
    </source>
</evidence>
<evidence type="ECO:0000256" key="3">
    <source>
        <dbReference type="ARBA" id="ARBA00022448"/>
    </source>
</evidence>
<feature type="transmembrane region" description="Helical" evidence="17">
    <location>
        <begin position="45"/>
        <end position="71"/>
    </location>
</feature>
<evidence type="ECO:0000256" key="13">
    <source>
        <dbReference type="ARBA" id="ARBA00047816"/>
    </source>
</evidence>
<dbReference type="GO" id="GO:0004129">
    <property type="term" value="F:cytochrome-c oxidase activity"/>
    <property type="evidence" value="ECO:0007669"/>
    <property type="project" value="UniProtKB-EC"/>
</dbReference>
<dbReference type="AlphaFoldDB" id="A0A7H0EYJ0"/>
<dbReference type="Proteomes" id="UP000516013">
    <property type="component" value="Chromosome"/>
</dbReference>
<reference evidence="20 21" key="1">
    <citation type="submission" date="2020-08" db="EMBL/GenBank/DDBJ databases">
        <title>Complete genome sequence of Raphidiopsis curvispora isolated from drinking water reservoir in South Korea.</title>
        <authorList>
            <person name="Jeong J."/>
        </authorList>
    </citation>
    <scope>NUCLEOTIDE SEQUENCE [LARGE SCALE GENOMIC DNA]</scope>
    <source>
        <strain evidence="20 21">GIHE-G1</strain>
    </source>
</reference>